<dbReference type="SMART" id="SM00966">
    <property type="entry name" value="SpoVT_AbrB"/>
    <property type="match status" value="1"/>
</dbReference>
<dbReference type="PANTHER" id="PTHR34860">
    <property type="entry name" value="REPRESSOR-LIKE PROTEIN SSO7C3"/>
    <property type="match status" value="1"/>
</dbReference>
<dbReference type="EMBL" id="CP000505">
    <property type="protein sequence ID" value="ABL78875.1"/>
    <property type="molecule type" value="Genomic_DNA"/>
</dbReference>
<protein>
    <submittedName>
        <fullName evidence="2">Transcriptional regulator, AbrB family</fullName>
    </submittedName>
</protein>
<dbReference type="GeneID" id="4601579"/>
<proteinExistence type="predicted"/>
<dbReference type="SUPFAM" id="SSF89447">
    <property type="entry name" value="AbrB/MazE/MraZ-like"/>
    <property type="match status" value="1"/>
</dbReference>
<dbReference type="GO" id="GO:0003677">
    <property type="term" value="F:DNA binding"/>
    <property type="evidence" value="ECO:0007669"/>
    <property type="project" value="InterPro"/>
</dbReference>
<dbReference type="Gene3D" id="2.10.260.10">
    <property type="match status" value="1"/>
</dbReference>
<dbReference type="OrthoDB" id="30861at2157"/>
<evidence type="ECO:0000313" key="2">
    <source>
        <dbReference type="EMBL" id="ABL78875.1"/>
    </source>
</evidence>
<dbReference type="HOGENOM" id="CLU_158484_5_2_2"/>
<evidence type="ECO:0000313" key="3">
    <source>
        <dbReference type="Proteomes" id="UP000000641"/>
    </source>
</evidence>
<dbReference type="InterPro" id="IPR007159">
    <property type="entry name" value="SpoVT-AbrB_dom"/>
</dbReference>
<dbReference type="PANTHER" id="PTHR34860:SF6">
    <property type="entry name" value="REPRESSOR-LIKE PROTEIN SSO7C3"/>
    <property type="match status" value="1"/>
</dbReference>
<dbReference type="eggNOG" id="arCOG00825">
    <property type="taxonomic scope" value="Archaea"/>
</dbReference>
<evidence type="ECO:0000259" key="1">
    <source>
        <dbReference type="PROSITE" id="PS51740"/>
    </source>
</evidence>
<accession>A1S095</accession>
<dbReference type="Pfam" id="PF04014">
    <property type="entry name" value="MazE_antitoxin"/>
    <property type="match status" value="1"/>
</dbReference>
<dbReference type="Proteomes" id="UP000000641">
    <property type="component" value="Chromosome"/>
</dbReference>
<sequence>MKTVVSRKGQVVIPKEVREKLGLVPGTVLRVRVEGKRVVLEPVEEPPREVFVEAGPEVTGRLLREAKLESDKALRLLRDLGVEEG</sequence>
<gene>
    <name evidence="2" type="ordered locus">Tpen_1478</name>
</gene>
<dbReference type="InterPro" id="IPR052975">
    <property type="entry name" value="Repressor-like_regulatory"/>
</dbReference>
<organism evidence="2 3">
    <name type="scientific">Thermofilum pendens (strain DSM 2475 / Hrk 5)</name>
    <dbReference type="NCBI Taxonomy" id="368408"/>
    <lineage>
        <taxon>Archaea</taxon>
        <taxon>Thermoproteota</taxon>
        <taxon>Thermoprotei</taxon>
        <taxon>Thermofilales</taxon>
        <taxon>Thermofilaceae</taxon>
        <taxon>Thermofilum</taxon>
    </lineage>
</organism>
<dbReference type="RefSeq" id="WP_011753140.1">
    <property type="nucleotide sequence ID" value="NC_008698.1"/>
</dbReference>
<dbReference type="PROSITE" id="PS51740">
    <property type="entry name" value="SPOVT_ABRB"/>
    <property type="match status" value="1"/>
</dbReference>
<dbReference type="InterPro" id="IPR037914">
    <property type="entry name" value="SpoVT-AbrB_sf"/>
</dbReference>
<dbReference type="NCBIfam" id="TIGR01439">
    <property type="entry name" value="lp_hng_hel_AbrB"/>
    <property type="match status" value="1"/>
</dbReference>
<dbReference type="KEGG" id="tpe:Tpen_1478"/>
<reference evidence="3" key="1">
    <citation type="journal article" date="2008" name="J. Bacteriol.">
        <title>Genome sequence of Thermofilum pendens reveals an exceptional loss of biosynthetic pathways without genome reduction.</title>
        <authorList>
            <person name="Anderson I."/>
            <person name="Rodriguez J."/>
            <person name="Susanti D."/>
            <person name="Porat I."/>
            <person name="Reich C."/>
            <person name="Ulrich L.E."/>
            <person name="Elkins J.G."/>
            <person name="Mavromatis K."/>
            <person name="Lykidis A."/>
            <person name="Kim E."/>
            <person name="Thompson L.S."/>
            <person name="Nolan M."/>
            <person name="Land M."/>
            <person name="Copeland A."/>
            <person name="Lapidus A."/>
            <person name="Lucas S."/>
            <person name="Detter C."/>
            <person name="Zhulin I.B."/>
            <person name="Olsen G.J."/>
            <person name="Whitman W."/>
            <person name="Mukhopadhyay B."/>
            <person name="Bristow J."/>
            <person name="Kyrpides N."/>
        </authorList>
    </citation>
    <scope>NUCLEOTIDE SEQUENCE [LARGE SCALE GENOMIC DNA]</scope>
    <source>
        <strain evidence="3">DSM 2475 / Hrk 5</strain>
    </source>
</reference>
<name>A1S095_THEPD</name>
<feature type="domain" description="SpoVT-AbrB" evidence="1">
    <location>
        <begin position="1"/>
        <end position="45"/>
    </location>
</feature>
<dbReference type="AlphaFoldDB" id="A1S095"/>
<dbReference type="EnsemblBacteria" id="ABL78875">
    <property type="protein sequence ID" value="ABL78875"/>
    <property type="gene ID" value="Tpen_1478"/>
</dbReference>
<dbReference type="STRING" id="368408.Tpen_1478"/>
<keyword evidence="3" id="KW-1185">Reference proteome</keyword>